<keyword evidence="3" id="KW-1185">Reference proteome</keyword>
<feature type="chain" id="PRO_5016927314" evidence="1">
    <location>
        <begin position="27"/>
        <end position="247"/>
    </location>
</feature>
<dbReference type="Proteomes" id="UP000261811">
    <property type="component" value="Unassembled WGS sequence"/>
</dbReference>
<dbReference type="OrthoDB" id="3478873at2"/>
<name>A0A372JI66_9ACTN</name>
<accession>A0A372JI66</accession>
<dbReference type="AlphaFoldDB" id="A0A372JI66"/>
<evidence type="ECO:0000313" key="3">
    <source>
        <dbReference type="Proteomes" id="UP000261811"/>
    </source>
</evidence>
<keyword evidence="1" id="KW-0732">Signal</keyword>
<sequence length="247" mass="26896">MRLTPLAWGTATVTALTLTAPATAHAAPAPTQTKITGLRVATDATRHLSLSGRLTTASGTSAGAGRQIIVETADAAHGHWFTYAKPLVTKADGTFKTDARHTSAHYLHGYFRVRFAGAPGLAATRSGDVRDRRIATRVTGWKVSTTHPRRGSTFTVRGYLQEKPGTTWKGLKGRRVSIEYCIKGGDCLNDLSLWHGLSNHKSDTKGYFSTRIRVAAKAKPIYLAYTFYGDSTHYVTWLVKPVLISPR</sequence>
<evidence type="ECO:0000256" key="1">
    <source>
        <dbReference type="SAM" id="SignalP"/>
    </source>
</evidence>
<dbReference type="EMBL" id="QURH01000327">
    <property type="protein sequence ID" value="RFU39722.1"/>
    <property type="molecule type" value="Genomic_DNA"/>
</dbReference>
<dbReference type="RefSeq" id="WP_117359142.1">
    <property type="nucleotide sequence ID" value="NZ_QURH01000327.1"/>
</dbReference>
<gene>
    <name evidence="2" type="ORF">DZF91_20910</name>
</gene>
<organism evidence="2 3">
    <name type="scientific">Actinomadura logoneensis</name>
    <dbReference type="NCBI Taxonomy" id="2293572"/>
    <lineage>
        <taxon>Bacteria</taxon>
        <taxon>Bacillati</taxon>
        <taxon>Actinomycetota</taxon>
        <taxon>Actinomycetes</taxon>
        <taxon>Streptosporangiales</taxon>
        <taxon>Thermomonosporaceae</taxon>
        <taxon>Actinomadura</taxon>
    </lineage>
</organism>
<reference evidence="2 3" key="1">
    <citation type="submission" date="2018-08" db="EMBL/GenBank/DDBJ databases">
        <title>Actinomadura jelena sp. nov., a novel Actinomycete isolated from soil in Chad.</title>
        <authorList>
            <person name="Shi L."/>
        </authorList>
    </citation>
    <scope>NUCLEOTIDE SEQUENCE [LARGE SCALE GENOMIC DNA]</scope>
    <source>
        <strain evidence="2 3">NEAU-G17</strain>
    </source>
</reference>
<proteinExistence type="predicted"/>
<comment type="caution">
    <text evidence="2">The sequence shown here is derived from an EMBL/GenBank/DDBJ whole genome shotgun (WGS) entry which is preliminary data.</text>
</comment>
<feature type="signal peptide" evidence="1">
    <location>
        <begin position="1"/>
        <end position="26"/>
    </location>
</feature>
<evidence type="ECO:0000313" key="2">
    <source>
        <dbReference type="EMBL" id="RFU39722.1"/>
    </source>
</evidence>
<protein>
    <submittedName>
        <fullName evidence="2">Uncharacterized protein</fullName>
    </submittedName>
</protein>